<comment type="similarity">
    <text evidence="1">Belongs to the Iojap/RsfS family.</text>
</comment>
<evidence type="ECO:0008006" key="5">
    <source>
        <dbReference type="Google" id="ProtNLM"/>
    </source>
</evidence>
<dbReference type="EMBL" id="PQFF01000001">
    <property type="protein sequence ID" value="RHZ90298.1"/>
    <property type="molecule type" value="Genomic_DNA"/>
</dbReference>
<dbReference type="GO" id="GO:0043023">
    <property type="term" value="F:ribosomal large subunit binding"/>
    <property type="evidence" value="ECO:0007669"/>
    <property type="project" value="TreeGrafter"/>
</dbReference>
<dbReference type="Pfam" id="PF02410">
    <property type="entry name" value="RsfS"/>
    <property type="match status" value="1"/>
</dbReference>
<evidence type="ECO:0000313" key="3">
    <source>
        <dbReference type="EMBL" id="RHZ90298.1"/>
    </source>
</evidence>
<comment type="caution">
    <text evidence="3">The sequence shown here is derived from an EMBL/GenBank/DDBJ whole genome shotgun (WGS) entry which is preliminary data.</text>
</comment>
<evidence type="ECO:0000256" key="2">
    <source>
        <dbReference type="SAM" id="MobiDB-lite"/>
    </source>
</evidence>
<dbReference type="InterPro" id="IPR043519">
    <property type="entry name" value="NT_sf"/>
</dbReference>
<organism evidence="3 4">
    <name type="scientific">Diversispora epigaea</name>
    <dbReference type="NCBI Taxonomy" id="1348612"/>
    <lineage>
        <taxon>Eukaryota</taxon>
        <taxon>Fungi</taxon>
        <taxon>Fungi incertae sedis</taxon>
        <taxon>Mucoromycota</taxon>
        <taxon>Glomeromycotina</taxon>
        <taxon>Glomeromycetes</taxon>
        <taxon>Diversisporales</taxon>
        <taxon>Diversisporaceae</taxon>
        <taxon>Diversispora</taxon>
    </lineage>
</organism>
<evidence type="ECO:0000256" key="1">
    <source>
        <dbReference type="ARBA" id="ARBA00010574"/>
    </source>
</evidence>
<dbReference type="HAMAP" id="MF_01477">
    <property type="entry name" value="Iojap_RsfS"/>
    <property type="match status" value="1"/>
</dbReference>
<evidence type="ECO:0000313" key="4">
    <source>
        <dbReference type="Proteomes" id="UP000266861"/>
    </source>
</evidence>
<feature type="region of interest" description="Disordered" evidence="2">
    <location>
        <begin position="346"/>
        <end position="369"/>
    </location>
</feature>
<dbReference type="InterPro" id="IPR004394">
    <property type="entry name" value="Iojap/RsfS/C7orf30"/>
</dbReference>
<proteinExistence type="inferred from homology"/>
<accession>A0A397JTL2</accession>
<dbReference type="STRING" id="1348612.A0A397JTL2"/>
<dbReference type="Proteomes" id="UP000266861">
    <property type="component" value="Unassembled WGS sequence"/>
</dbReference>
<name>A0A397JTL2_9GLOM</name>
<dbReference type="GO" id="GO:0017148">
    <property type="term" value="P:negative regulation of translation"/>
    <property type="evidence" value="ECO:0007669"/>
    <property type="project" value="TreeGrafter"/>
</dbReference>
<dbReference type="OrthoDB" id="21330at2759"/>
<dbReference type="SUPFAM" id="SSF81301">
    <property type="entry name" value="Nucleotidyltransferase"/>
    <property type="match status" value="1"/>
</dbReference>
<dbReference type="PANTHER" id="PTHR21043">
    <property type="entry name" value="IOJAP SUPERFAMILY ORTHOLOG"/>
    <property type="match status" value="1"/>
</dbReference>
<dbReference type="NCBIfam" id="TIGR00090">
    <property type="entry name" value="rsfS_iojap_ybeB"/>
    <property type="match status" value="1"/>
</dbReference>
<dbReference type="Gene3D" id="3.30.460.10">
    <property type="entry name" value="Beta Polymerase, domain 2"/>
    <property type="match status" value="1"/>
</dbReference>
<sequence length="397" mass="46659">MNLIRNFTRPYYYSTRSNINKNLNLYFKIIGRTHNNNNNYKSQISQKLSRQFSSFRSNPHITNARHNQVFQGEEDEKEFYNDKEENIYNDNEEKFYNDNEENVNVNANVNIKAKGEGGEEEGEELEEIDRSQYPELFPSEEELNQYYDEEREHNDVDDVWFVDPAYENPQEERIRKTKDNQDNQDKPIDDFIPLWQRKAANISSPSELSQFSRISSSVQKNNQLHPSRNFLNIVRHLEEDGIENITLIDVRQKCDFADWIIIGEGKSTRHLGGSVDGLYKMLKTEIKQFNANPSKSSIKNYPIVEGRDSEDWMLIDTGSIFVHLFTSEARKYRDIEGLWEKVTSTNFSYSSSSPSSPSSPPSLRTKEGLRRITKNMEREFRQFDPKLSRRPPLPKYD</sequence>
<reference evidence="3 4" key="1">
    <citation type="submission" date="2018-08" db="EMBL/GenBank/DDBJ databases">
        <title>Genome and evolution of the arbuscular mycorrhizal fungus Diversispora epigaea (formerly Glomus versiforme) and its bacterial endosymbionts.</title>
        <authorList>
            <person name="Sun X."/>
            <person name="Fei Z."/>
            <person name="Harrison M."/>
        </authorList>
    </citation>
    <scope>NUCLEOTIDE SEQUENCE [LARGE SCALE GENOMIC DNA]</scope>
    <source>
        <strain evidence="3 4">IT104</strain>
    </source>
</reference>
<protein>
    <recommendedName>
        <fullName evidence="5">Ribosomal silencing factor RsfS</fullName>
    </recommendedName>
</protein>
<keyword evidence="4" id="KW-1185">Reference proteome</keyword>
<gene>
    <name evidence="3" type="ORF">Glove_1g29</name>
</gene>
<dbReference type="AlphaFoldDB" id="A0A397JTL2"/>
<dbReference type="GO" id="GO:0090071">
    <property type="term" value="P:negative regulation of ribosome biogenesis"/>
    <property type="evidence" value="ECO:0007669"/>
    <property type="project" value="TreeGrafter"/>
</dbReference>
<dbReference type="PANTHER" id="PTHR21043:SF0">
    <property type="entry name" value="MITOCHONDRIAL ASSEMBLY OF RIBOSOMAL LARGE SUBUNIT PROTEIN 1"/>
    <property type="match status" value="1"/>
</dbReference>